<proteinExistence type="inferred from homology"/>
<dbReference type="Pfam" id="PF01687">
    <property type="entry name" value="Flavokinase"/>
    <property type="match status" value="1"/>
</dbReference>
<dbReference type="SMART" id="SM00904">
    <property type="entry name" value="Flavokinase"/>
    <property type="match status" value="1"/>
</dbReference>
<organism evidence="17 18">
    <name type="scientific">Sporocytophaga myxococcoides</name>
    <dbReference type="NCBI Taxonomy" id="153721"/>
    <lineage>
        <taxon>Bacteria</taxon>
        <taxon>Pseudomonadati</taxon>
        <taxon>Bacteroidota</taxon>
        <taxon>Cytophagia</taxon>
        <taxon>Cytophagales</taxon>
        <taxon>Cytophagaceae</taxon>
        <taxon>Sporocytophaga</taxon>
    </lineage>
</organism>
<comment type="similarity">
    <text evidence="15">Belongs to the ribF family.</text>
</comment>
<dbReference type="InterPro" id="IPR015865">
    <property type="entry name" value="Riboflavin_kinase_bac/euk"/>
</dbReference>
<dbReference type="InterPro" id="IPR023465">
    <property type="entry name" value="Riboflavin_kinase_dom_sf"/>
</dbReference>
<dbReference type="InterPro" id="IPR023468">
    <property type="entry name" value="Riboflavin_kinase"/>
</dbReference>
<comment type="caution">
    <text evidence="17">The sequence shown here is derived from an EMBL/GenBank/DDBJ whole genome shotgun (WGS) entry which is preliminary data.</text>
</comment>
<evidence type="ECO:0000256" key="9">
    <source>
        <dbReference type="ARBA" id="ARBA00022777"/>
    </source>
</evidence>
<dbReference type="Gene3D" id="3.40.50.620">
    <property type="entry name" value="HUPs"/>
    <property type="match status" value="1"/>
</dbReference>
<dbReference type="GO" id="GO:0009398">
    <property type="term" value="P:FMN biosynthetic process"/>
    <property type="evidence" value="ECO:0007669"/>
    <property type="project" value="UniProtKB-UniRule"/>
</dbReference>
<evidence type="ECO:0000256" key="15">
    <source>
        <dbReference type="PIRNR" id="PIRNR004491"/>
    </source>
</evidence>
<evidence type="ECO:0000256" key="3">
    <source>
        <dbReference type="ARBA" id="ARBA00005201"/>
    </source>
</evidence>
<feature type="domain" description="Riboflavin kinase" evidence="16">
    <location>
        <begin position="182"/>
        <end position="307"/>
    </location>
</feature>
<evidence type="ECO:0000256" key="12">
    <source>
        <dbReference type="ARBA" id="ARBA00023268"/>
    </source>
</evidence>
<evidence type="ECO:0000313" key="18">
    <source>
        <dbReference type="Proteomes" id="UP000030185"/>
    </source>
</evidence>
<comment type="catalytic activity">
    <reaction evidence="13 15">
        <text>riboflavin + ATP = FMN + ADP + H(+)</text>
        <dbReference type="Rhea" id="RHEA:14357"/>
        <dbReference type="ChEBI" id="CHEBI:15378"/>
        <dbReference type="ChEBI" id="CHEBI:30616"/>
        <dbReference type="ChEBI" id="CHEBI:57986"/>
        <dbReference type="ChEBI" id="CHEBI:58210"/>
        <dbReference type="ChEBI" id="CHEBI:456216"/>
        <dbReference type="EC" id="2.7.1.26"/>
    </reaction>
</comment>
<comment type="catalytic activity">
    <reaction evidence="14 15">
        <text>FMN + ATP + H(+) = FAD + diphosphate</text>
        <dbReference type="Rhea" id="RHEA:17237"/>
        <dbReference type="ChEBI" id="CHEBI:15378"/>
        <dbReference type="ChEBI" id="CHEBI:30616"/>
        <dbReference type="ChEBI" id="CHEBI:33019"/>
        <dbReference type="ChEBI" id="CHEBI:57692"/>
        <dbReference type="ChEBI" id="CHEBI:58210"/>
        <dbReference type="EC" id="2.7.7.2"/>
    </reaction>
</comment>
<evidence type="ECO:0000256" key="7">
    <source>
        <dbReference type="ARBA" id="ARBA00022695"/>
    </source>
</evidence>
<name>A0A098LF60_9BACT</name>
<reference evidence="17 18" key="1">
    <citation type="submission" date="2014-09" db="EMBL/GenBank/DDBJ databases">
        <title>Sporocytophaga myxococcoides PG-01 genome sequencing.</title>
        <authorList>
            <person name="Liu L."/>
            <person name="Gao P.J."/>
            <person name="Chen G.J."/>
            <person name="Wang L.S."/>
        </authorList>
    </citation>
    <scope>NUCLEOTIDE SEQUENCE [LARGE SCALE GENOMIC DNA]</scope>
    <source>
        <strain evidence="17 18">PG-01</strain>
    </source>
</reference>
<protein>
    <recommendedName>
        <fullName evidence="15">Riboflavin biosynthesis protein</fullName>
    </recommendedName>
    <domain>
        <recommendedName>
            <fullName evidence="15">Riboflavin kinase</fullName>
            <ecNumber evidence="15">2.7.1.26</ecNumber>
        </recommendedName>
        <alternativeName>
            <fullName evidence="15">Flavokinase</fullName>
        </alternativeName>
    </domain>
    <domain>
        <recommendedName>
            <fullName evidence="15">FMN adenylyltransferase</fullName>
            <ecNumber evidence="15">2.7.7.2</ecNumber>
        </recommendedName>
        <alternativeName>
            <fullName evidence="15">FAD pyrophosphorylase</fullName>
        </alternativeName>
        <alternativeName>
            <fullName evidence="15">FAD synthase</fullName>
        </alternativeName>
    </domain>
</protein>
<dbReference type="SUPFAM" id="SSF82114">
    <property type="entry name" value="Riboflavin kinase-like"/>
    <property type="match status" value="1"/>
</dbReference>
<keyword evidence="5 15" id="KW-0288">FMN</keyword>
<dbReference type="GO" id="GO:0003919">
    <property type="term" value="F:FMN adenylyltransferase activity"/>
    <property type="evidence" value="ECO:0007669"/>
    <property type="project" value="UniProtKB-UniRule"/>
</dbReference>
<dbReference type="FunFam" id="3.40.50.620:FF:000021">
    <property type="entry name" value="Riboflavin biosynthesis protein"/>
    <property type="match status" value="1"/>
</dbReference>
<dbReference type="Gene3D" id="2.40.30.30">
    <property type="entry name" value="Riboflavin kinase-like"/>
    <property type="match status" value="1"/>
</dbReference>
<dbReference type="GO" id="GO:0005524">
    <property type="term" value="F:ATP binding"/>
    <property type="evidence" value="ECO:0007669"/>
    <property type="project" value="UniProtKB-UniRule"/>
</dbReference>
<dbReference type="PANTHER" id="PTHR22749:SF6">
    <property type="entry name" value="RIBOFLAVIN KINASE"/>
    <property type="match status" value="1"/>
</dbReference>
<dbReference type="PANTHER" id="PTHR22749">
    <property type="entry name" value="RIBOFLAVIN KINASE/FMN ADENYLYLTRANSFERASE"/>
    <property type="match status" value="1"/>
</dbReference>
<keyword evidence="9 15" id="KW-0418">Kinase</keyword>
<evidence type="ECO:0000256" key="8">
    <source>
        <dbReference type="ARBA" id="ARBA00022741"/>
    </source>
</evidence>
<dbReference type="InterPro" id="IPR014729">
    <property type="entry name" value="Rossmann-like_a/b/a_fold"/>
</dbReference>
<dbReference type="OrthoDB" id="9803667at2"/>
<dbReference type="SUPFAM" id="SSF52374">
    <property type="entry name" value="Nucleotidylyl transferase"/>
    <property type="match status" value="1"/>
</dbReference>
<dbReference type="GO" id="GO:0009231">
    <property type="term" value="P:riboflavin biosynthetic process"/>
    <property type="evidence" value="ECO:0007669"/>
    <property type="project" value="InterPro"/>
</dbReference>
<evidence type="ECO:0000256" key="4">
    <source>
        <dbReference type="ARBA" id="ARBA00022630"/>
    </source>
</evidence>
<dbReference type="GO" id="GO:0008531">
    <property type="term" value="F:riboflavin kinase activity"/>
    <property type="evidence" value="ECO:0007669"/>
    <property type="project" value="UniProtKB-UniRule"/>
</dbReference>
<dbReference type="PIRSF" id="PIRSF004491">
    <property type="entry name" value="FAD_Synth"/>
    <property type="match status" value="1"/>
</dbReference>
<keyword evidence="11 15" id="KW-0067">ATP-binding</keyword>
<dbReference type="GO" id="GO:0006747">
    <property type="term" value="P:FAD biosynthetic process"/>
    <property type="evidence" value="ECO:0007669"/>
    <property type="project" value="UniProtKB-UniRule"/>
</dbReference>
<dbReference type="UniPathway" id="UPA00277">
    <property type="reaction ID" value="UER00407"/>
</dbReference>
<dbReference type="FunFam" id="2.40.30.30:FF:000003">
    <property type="entry name" value="Riboflavin biosynthesis protein"/>
    <property type="match status" value="1"/>
</dbReference>
<dbReference type="RefSeq" id="WP_045463097.1">
    <property type="nucleotide sequence ID" value="NZ_BBLT01000004.1"/>
</dbReference>
<keyword evidence="4 15" id="KW-0285">Flavoprotein</keyword>
<dbReference type="NCBIfam" id="NF004162">
    <property type="entry name" value="PRK05627.1-5"/>
    <property type="match status" value="1"/>
</dbReference>
<evidence type="ECO:0000256" key="14">
    <source>
        <dbReference type="ARBA" id="ARBA00049494"/>
    </source>
</evidence>
<dbReference type="STRING" id="153721.MYP_2312"/>
<dbReference type="Proteomes" id="UP000030185">
    <property type="component" value="Unassembled WGS sequence"/>
</dbReference>
<dbReference type="Pfam" id="PF06574">
    <property type="entry name" value="FAD_syn"/>
    <property type="match status" value="1"/>
</dbReference>
<dbReference type="eggNOG" id="COG0196">
    <property type="taxonomic scope" value="Bacteria"/>
</dbReference>
<evidence type="ECO:0000256" key="5">
    <source>
        <dbReference type="ARBA" id="ARBA00022643"/>
    </source>
</evidence>
<keyword evidence="12" id="KW-0511">Multifunctional enzyme</keyword>
<accession>A0A098LF60</accession>
<comment type="pathway">
    <text evidence="3 15">Cofactor biosynthesis; FMN biosynthesis; FMN from riboflavin (ATP route): step 1/1.</text>
</comment>
<dbReference type="NCBIfam" id="NF004160">
    <property type="entry name" value="PRK05627.1-3"/>
    <property type="match status" value="1"/>
</dbReference>
<dbReference type="NCBIfam" id="TIGR00083">
    <property type="entry name" value="ribF"/>
    <property type="match status" value="1"/>
</dbReference>
<dbReference type="UniPathway" id="UPA00276">
    <property type="reaction ID" value="UER00406"/>
</dbReference>
<evidence type="ECO:0000259" key="16">
    <source>
        <dbReference type="SMART" id="SM00904"/>
    </source>
</evidence>
<dbReference type="EC" id="2.7.7.2" evidence="15"/>
<evidence type="ECO:0000256" key="6">
    <source>
        <dbReference type="ARBA" id="ARBA00022679"/>
    </source>
</evidence>
<gene>
    <name evidence="17" type="ORF">MYP_2312</name>
</gene>
<evidence type="ECO:0000256" key="11">
    <source>
        <dbReference type="ARBA" id="ARBA00022840"/>
    </source>
</evidence>
<keyword evidence="10 15" id="KW-0274">FAD</keyword>
<evidence type="ECO:0000256" key="10">
    <source>
        <dbReference type="ARBA" id="ARBA00022827"/>
    </source>
</evidence>
<keyword evidence="7 15" id="KW-0548">Nucleotidyltransferase</keyword>
<evidence type="ECO:0000313" key="17">
    <source>
        <dbReference type="EMBL" id="GAL85084.1"/>
    </source>
</evidence>
<dbReference type="CDD" id="cd02064">
    <property type="entry name" value="FAD_synthetase_N"/>
    <property type="match status" value="1"/>
</dbReference>
<keyword evidence="18" id="KW-1185">Reference proteome</keyword>
<keyword evidence="8 15" id="KW-0547">Nucleotide-binding</keyword>
<dbReference type="EC" id="2.7.1.26" evidence="15"/>
<dbReference type="EMBL" id="BBLT01000004">
    <property type="protein sequence ID" value="GAL85084.1"/>
    <property type="molecule type" value="Genomic_DNA"/>
</dbReference>
<dbReference type="AlphaFoldDB" id="A0A098LF60"/>
<dbReference type="InterPro" id="IPR002606">
    <property type="entry name" value="Riboflavin_kinase_bac"/>
</dbReference>
<evidence type="ECO:0000256" key="2">
    <source>
        <dbReference type="ARBA" id="ARBA00004726"/>
    </source>
</evidence>
<evidence type="ECO:0000256" key="1">
    <source>
        <dbReference type="ARBA" id="ARBA00002121"/>
    </source>
</evidence>
<evidence type="ECO:0000256" key="13">
    <source>
        <dbReference type="ARBA" id="ARBA00047880"/>
    </source>
</evidence>
<keyword evidence="6 15" id="KW-0808">Transferase</keyword>
<sequence>MKVYNSFDEFTRLPNAIVTIGTFDGVHLGHRKILSRLKETSNEEKGESVVITFWPHPRKVLQGADSFKLLLTLEEKIELIASCGVDHLLLIPFTKEFSSTTSEDFIQKILIDKIGTKKLVIGYDHKFGKNREGSFEYLKENASRIGFQVEEIPREDIEHNAISSTAIREALSQNNVSKATTLLGRPYSIKGKVVEGNKLGRELGYPTANIEVEDPEKILPADGIYTVFVKEAGKLYGGMLSLGFNPTVEGKGRSMEVHIFDFNKNIYGETVEVSFLEFLRFEAKFPDLDALIHQLKEDEKQSRAILENYNKTYHNS</sequence>
<comment type="function">
    <text evidence="1">Catalyzes the phosphorylation of riboflavin to FMN followed by the adenylation of FMN to FAD.</text>
</comment>
<dbReference type="InterPro" id="IPR015864">
    <property type="entry name" value="FAD_synthase"/>
</dbReference>
<comment type="pathway">
    <text evidence="2 15">Cofactor biosynthesis; FAD biosynthesis; FAD from FMN: step 1/1.</text>
</comment>